<feature type="region of interest" description="Disordered" evidence="1">
    <location>
        <begin position="24"/>
        <end position="68"/>
    </location>
</feature>
<organism evidence="2 3">
    <name type="scientific">Bimuria novae-zelandiae CBS 107.79</name>
    <dbReference type="NCBI Taxonomy" id="1447943"/>
    <lineage>
        <taxon>Eukaryota</taxon>
        <taxon>Fungi</taxon>
        <taxon>Dikarya</taxon>
        <taxon>Ascomycota</taxon>
        <taxon>Pezizomycotina</taxon>
        <taxon>Dothideomycetes</taxon>
        <taxon>Pleosporomycetidae</taxon>
        <taxon>Pleosporales</taxon>
        <taxon>Massarineae</taxon>
        <taxon>Didymosphaeriaceae</taxon>
        <taxon>Bimuria</taxon>
    </lineage>
</organism>
<gene>
    <name evidence="2" type="ORF">BU23DRAFT_322609</name>
</gene>
<accession>A0A6A5VN84</accession>
<dbReference type="AlphaFoldDB" id="A0A6A5VN84"/>
<dbReference type="EMBL" id="ML976664">
    <property type="protein sequence ID" value="KAF1977182.1"/>
    <property type="molecule type" value="Genomic_DNA"/>
</dbReference>
<dbReference type="Proteomes" id="UP000800036">
    <property type="component" value="Unassembled WGS sequence"/>
</dbReference>
<sequence length="316" mass="33841">MSSNHFLHTGACTYMTTVYHKFNDPDDPEGIPPTPKPIGQGDLWREEESENDVAGEESDDVPTNSTGADGVREALAPVGSFPSSMLPTVELDNGQSSMFGSEIHELALRKEDLFLGHPDRERLLGQVEGMLVAKYMSERNVGVEEAFRLCRVEIPPALVAELKRCAVDAHSQLDEEAEDGSVAGEEEDPWADLRGVGAGTGDVDDKDAVVAASVTYEIGGEQTSESPAAASKLTLHGEPAAVKDEGSEPEEENEGEQAKLENGAPGMLGDIQPRKGVLICDSQVLGKPTGLGHHPSSPVLCRTVRLTCRIGKWRST</sequence>
<keyword evidence="3" id="KW-1185">Reference proteome</keyword>
<name>A0A6A5VN84_9PLEO</name>
<protein>
    <submittedName>
        <fullName evidence="2">Uncharacterized protein</fullName>
    </submittedName>
</protein>
<reference evidence="2" key="1">
    <citation type="journal article" date="2020" name="Stud. Mycol.">
        <title>101 Dothideomycetes genomes: a test case for predicting lifestyles and emergence of pathogens.</title>
        <authorList>
            <person name="Haridas S."/>
            <person name="Albert R."/>
            <person name="Binder M."/>
            <person name="Bloem J."/>
            <person name="Labutti K."/>
            <person name="Salamov A."/>
            <person name="Andreopoulos B."/>
            <person name="Baker S."/>
            <person name="Barry K."/>
            <person name="Bills G."/>
            <person name="Bluhm B."/>
            <person name="Cannon C."/>
            <person name="Castanera R."/>
            <person name="Culley D."/>
            <person name="Daum C."/>
            <person name="Ezra D."/>
            <person name="Gonzalez J."/>
            <person name="Henrissat B."/>
            <person name="Kuo A."/>
            <person name="Liang C."/>
            <person name="Lipzen A."/>
            <person name="Lutzoni F."/>
            <person name="Magnuson J."/>
            <person name="Mondo S."/>
            <person name="Nolan M."/>
            <person name="Ohm R."/>
            <person name="Pangilinan J."/>
            <person name="Park H.-J."/>
            <person name="Ramirez L."/>
            <person name="Alfaro M."/>
            <person name="Sun H."/>
            <person name="Tritt A."/>
            <person name="Yoshinaga Y."/>
            <person name="Zwiers L.-H."/>
            <person name="Turgeon B."/>
            <person name="Goodwin S."/>
            <person name="Spatafora J."/>
            <person name="Crous P."/>
            <person name="Grigoriev I."/>
        </authorList>
    </citation>
    <scope>NUCLEOTIDE SEQUENCE</scope>
    <source>
        <strain evidence="2">CBS 107.79</strain>
    </source>
</reference>
<evidence type="ECO:0000313" key="2">
    <source>
        <dbReference type="EMBL" id="KAF1977182.1"/>
    </source>
</evidence>
<evidence type="ECO:0000256" key="1">
    <source>
        <dbReference type="SAM" id="MobiDB-lite"/>
    </source>
</evidence>
<proteinExistence type="predicted"/>
<dbReference type="OrthoDB" id="3796229at2759"/>
<feature type="compositionally biased region" description="Acidic residues" evidence="1">
    <location>
        <begin position="45"/>
        <end position="60"/>
    </location>
</feature>
<feature type="region of interest" description="Disordered" evidence="1">
    <location>
        <begin position="239"/>
        <end position="268"/>
    </location>
</feature>
<feature type="compositionally biased region" description="Acidic residues" evidence="1">
    <location>
        <begin position="174"/>
        <end position="190"/>
    </location>
</feature>
<feature type="region of interest" description="Disordered" evidence="1">
    <location>
        <begin position="174"/>
        <end position="204"/>
    </location>
</feature>
<evidence type="ECO:0000313" key="3">
    <source>
        <dbReference type="Proteomes" id="UP000800036"/>
    </source>
</evidence>